<protein>
    <submittedName>
        <fullName evidence="2">NAD(P)-dependent oxidoreductase</fullName>
    </submittedName>
</protein>
<name>A0A6H1UHY0_9GAMM</name>
<dbReference type="Proteomes" id="UP000501602">
    <property type="component" value="Chromosome"/>
</dbReference>
<gene>
    <name evidence="2" type="ORF">HER31_18365</name>
</gene>
<organism evidence="2 3">
    <name type="scientific">Ferrimonas lipolytica</name>
    <dbReference type="NCBI Taxonomy" id="2724191"/>
    <lineage>
        <taxon>Bacteria</taxon>
        <taxon>Pseudomonadati</taxon>
        <taxon>Pseudomonadota</taxon>
        <taxon>Gammaproteobacteria</taxon>
        <taxon>Alteromonadales</taxon>
        <taxon>Ferrimonadaceae</taxon>
        <taxon>Ferrimonas</taxon>
    </lineage>
</organism>
<dbReference type="InterPro" id="IPR050177">
    <property type="entry name" value="Lipid_A_modif_metabolic_enz"/>
</dbReference>
<proteinExistence type="predicted"/>
<evidence type="ECO:0000259" key="1">
    <source>
        <dbReference type="Pfam" id="PF01370"/>
    </source>
</evidence>
<feature type="domain" description="NAD-dependent epimerase/dehydratase" evidence="1">
    <location>
        <begin position="3"/>
        <end position="167"/>
    </location>
</feature>
<dbReference type="PANTHER" id="PTHR43245:SF54">
    <property type="entry name" value="BLL0593 PROTEIN"/>
    <property type="match status" value="1"/>
</dbReference>
<dbReference type="Gene3D" id="3.40.50.720">
    <property type="entry name" value="NAD(P)-binding Rossmann-like Domain"/>
    <property type="match status" value="1"/>
</dbReference>
<dbReference type="SUPFAM" id="SSF51735">
    <property type="entry name" value="NAD(P)-binding Rossmann-fold domains"/>
    <property type="match status" value="1"/>
</dbReference>
<accession>A0A6H1UHY0</accession>
<dbReference type="EMBL" id="CP051180">
    <property type="protein sequence ID" value="QIZ78691.1"/>
    <property type="molecule type" value="Genomic_DNA"/>
</dbReference>
<dbReference type="Pfam" id="PF01370">
    <property type="entry name" value="Epimerase"/>
    <property type="match status" value="1"/>
</dbReference>
<reference evidence="2 3" key="1">
    <citation type="submission" date="2020-04" db="EMBL/GenBank/DDBJ databases">
        <title>Ferrimonas sp. S7 isolated from sea water.</title>
        <authorList>
            <person name="Bae S.S."/>
            <person name="Baek K."/>
        </authorList>
    </citation>
    <scope>NUCLEOTIDE SEQUENCE [LARGE SCALE GENOMIC DNA]</scope>
    <source>
        <strain evidence="2 3">S7</strain>
    </source>
</reference>
<dbReference type="PANTHER" id="PTHR43245">
    <property type="entry name" value="BIFUNCTIONAL POLYMYXIN RESISTANCE PROTEIN ARNA"/>
    <property type="match status" value="1"/>
</dbReference>
<sequence>MKILVTGSAGRVGRNIYIHLMRQYQVVGLDMMPCSTVDYIGDIRDPMLIKSSLKDVDVIVHAAALHAPHVGLRPDDDFIDINVRATEQLINMGIELGISRFVYTSTTALYGYASTPKDKAGWVTEQVVPQPRTIYHQSKLQAERLLQRISEKNSLPVTVLQMSRCFPEPADSMTIFRLNRGIDARDVASAHACAINSNTDGFRRYIISAKTPFCASDCGLLYSDADKVISKYLPELIAEFNLRGWVIPKKLDRVYDSSLAQKELGWEPRYDYKDVLELLDNNFAEVIPVTF</sequence>
<dbReference type="AlphaFoldDB" id="A0A6H1UHY0"/>
<dbReference type="KEGG" id="fes:HER31_18365"/>
<dbReference type="RefSeq" id="WP_168662898.1">
    <property type="nucleotide sequence ID" value="NZ_CP051180.1"/>
</dbReference>
<evidence type="ECO:0000313" key="3">
    <source>
        <dbReference type="Proteomes" id="UP000501602"/>
    </source>
</evidence>
<dbReference type="InterPro" id="IPR036291">
    <property type="entry name" value="NAD(P)-bd_dom_sf"/>
</dbReference>
<evidence type="ECO:0000313" key="2">
    <source>
        <dbReference type="EMBL" id="QIZ78691.1"/>
    </source>
</evidence>
<dbReference type="InterPro" id="IPR001509">
    <property type="entry name" value="Epimerase_deHydtase"/>
</dbReference>
<keyword evidence="3" id="KW-1185">Reference proteome</keyword>